<evidence type="ECO:0000256" key="2">
    <source>
        <dbReference type="SAM" id="SignalP"/>
    </source>
</evidence>
<evidence type="ECO:0000313" key="4">
    <source>
        <dbReference type="Proteomes" id="UP001206128"/>
    </source>
</evidence>
<comment type="caution">
    <text evidence="3">The sequence shown here is derived from an EMBL/GenBank/DDBJ whole genome shotgun (WGS) entry which is preliminary data.</text>
</comment>
<dbReference type="PROSITE" id="PS51257">
    <property type="entry name" value="PROKAR_LIPOPROTEIN"/>
    <property type="match status" value="1"/>
</dbReference>
<dbReference type="Proteomes" id="UP001206128">
    <property type="component" value="Unassembled WGS sequence"/>
</dbReference>
<dbReference type="GO" id="GO:0030288">
    <property type="term" value="C:outer membrane-bounded periplasmic space"/>
    <property type="evidence" value="ECO:0007669"/>
    <property type="project" value="TreeGrafter"/>
</dbReference>
<accession>A0AAE3KEA2</accession>
<dbReference type="GO" id="GO:0015888">
    <property type="term" value="P:thiamine transport"/>
    <property type="evidence" value="ECO:0007669"/>
    <property type="project" value="TreeGrafter"/>
</dbReference>
<sequence>MSRLLRAVLAGAVLAVSVTACAGESPSQDPNKLVVSTFGFGADRFEEAVVKPFEQQTGMDVVVESGNNADRLTKLQINKNNPTVDVVLISDLFAAIGKKQGLFEQIDSAAIPNLSKSFDFAYSTDGYGPAYTYQLLGMLYRTDKVSGQPGLSQLWDAKYKGQVALPALSASAGIPLLFGTAEQFGSGPQDVDAAFTKLTELKPNVLKFFSSSTEVVSLLDRGEVTMAPALDLFAVDPVKAGKPLAWAPMDKGKYVVTNSAQVVKGAHNKAGAEKFIDYLLSTEVQEKAAEAFNDKPVNRYAKVPDALAAVSGEIAKDPTAAGYRTPDLDFAVEHNDEWVDRFAREVSG</sequence>
<dbReference type="PANTHER" id="PTHR30006">
    <property type="entry name" value="THIAMINE-BINDING PERIPLASMIC PROTEIN-RELATED"/>
    <property type="match status" value="1"/>
</dbReference>
<dbReference type="GO" id="GO:0030975">
    <property type="term" value="F:thiamine binding"/>
    <property type="evidence" value="ECO:0007669"/>
    <property type="project" value="TreeGrafter"/>
</dbReference>
<organism evidence="3 4">
    <name type="scientific">Goodfellowiella coeruleoviolacea</name>
    <dbReference type="NCBI Taxonomy" id="334858"/>
    <lineage>
        <taxon>Bacteria</taxon>
        <taxon>Bacillati</taxon>
        <taxon>Actinomycetota</taxon>
        <taxon>Actinomycetes</taxon>
        <taxon>Pseudonocardiales</taxon>
        <taxon>Pseudonocardiaceae</taxon>
        <taxon>Goodfellowiella</taxon>
    </lineage>
</organism>
<feature type="chain" id="PRO_5042075393" evidence="2">
    <location>
        <begin position="23"/>
        <end position="348"/>
    </location>
</feature>
<dbReference type="CDD" id="cd13589">
    <property type="entry name" value="PBP2_polyamine_RpCGA009"/>
    <property type="match status" value="1"/>
</dbReference>
<evidence type="ECO:0000313" key="3">
    <source>
        <dbReference type="EMBL" id="MCP2163640.1"/>
    </source>
</evidence>
<evidence type="ECO:0000256" key="1">
    <source>
        <dbReference type="ARBA" id="ARBA00022729"/>
    </source>
</evidence>
<dbReference type="AlphaFoldDB" id="A0AAE3KEA2"/>
<dbReference type="Pfam" id="PF13416">
    <property type="entry name" value="SBP_bac_8"/>
    <property type="match status" value="1"/>
</dbReference>
<dbReference type="InterPro" id="IPR006059">
    <property type="entry name" value="SBP"/>
</dbReference>
<dbReference type="RefSeq" id="WP_253766459.1">
    <property type="nucleotide sequence ID" value="NZ_JAMTCK010000001.1"/>
</dbReference>
<feature type="signal peptide" evidence="2">
    <location>
        <begin position="1"/>
        <end position="22"/>
    </location>
</feature>
<keyword evidence="1 2" id="KW-0732">Signal</keyword>
<proteinExistence type="predicted"/>
<dbReference type="SUPFAM" id="SSF53850">
    <property type="entry name" value="Periplasmic binding protein-like II"/>
    <property type="match status" value="1"/>
</dbReference>
<dbReference type="PANTHER" id="PTHR30006:SF2">
    <property type="entry name" value="ABC TRANSPORTER SUBSTRATE-BINDING PROTEIN"/>
    <property type="match status" value="1"/>
</dbReference>
<name>A0AAE3KEA2_9PSEU</name>
<dbReference type="GO" id="GO:0030976">
    <property type="term" value="F:thiamine pyrophosphate binding"/>
    <property type="evidence" value="ECO:0007669"/>
    <property type="project" value="TreeGrafter"/>
</dbReference>
<dbReference type="EMBL" id="JAMTCK010000001">
    <property type="protein sequence ID" value="MCP2163640.1"/>
    <property type="molecule type" value="Genomic_DNA"/>
</dbReference>
<dbReference type="Gene3D" id="3.40.190.10">
    <property type="entry name" value="Periplasmic binding protein-like II"/>
    <property type="match status" value="2"/>
</dbReference>
<gene>
    <name evidence="3" type="ORF">LX83_000480</name>
</gene>
<reference evidence="3" key="1">
    <citation type="submission" date="2022-06" db="EMBL/GenBank/DDBJ databases">
        <title>Genomic Encyclopedia of Archaeal and Bacterial Type Strains, Phase II (KMG-II): from individual species to whole genera.</title>
        <authorList>
            <person name="Goeker M."/>
        </authorList>
    </citation>
    <scope>NUCLEOTIDE SEQUENCE</scope>
    <source>
        <strain evidence="3">DSM 43935</strain>
    </source>
</reference>
<protein>
    <submittedName>
        <fullName evidence="3">Spermidine/putrescine transport system substrate-binding protein</fullName>
    </submittedName>
</protein>
<keyword evidence="4" id="KW-1185">Reference proteome</keyword>